<dbReference type="FunFam" id="3.90.640.10:FF:000010">
    <property type="entry name" value="heat shock 70 kDa protein 14"/>
    <property type="match status" value="1"/>
</dbReference>
<dbReference type="Gene3D" id="2.60.34.10">
    <property type="entry name" value="Substrate Binding Domain Of DNAk, Chain A, domain 1"/>
    <property type="match status" value="1"/>
</dbReference>
<sequence>MAAEKYAIGIDLGTTFSCAGVWKNDRVEIIPNDMGERTTPSYAAFTPEEKLVGRAAYNQCAANPTNTVFSVKRLIGRHFSEEVVQKDLQQWPFTVVQKGQDRPAVQVTFKGETKDFYPEEISAMILQKMKVISEDYLGCEVKEAVVTVPAYFNDAQRLATKNAGEIAGLKVLRVVNEPTAAAMAYGLEKKMNKEQKVLIFDFGGGTLDCTVLSLDEGIFEVKATSGDTHLGGEDIDNILTRFFAQEFKRKHKFDLFQNQRALRRLRTACERMKRNLSTASTADIQIDALYEGIDFQSKMTRARFEELCGDIFKRCFMPVEQVLRDGGFQKHEIDEIVLVGGSTRIPKLQSMMRDYFGKEPNKSIHPDEAVAYGAAIQAAIITGQATGAAAECLLLDVTPLSLGVESVGGVMAVLVPRNSTIPSEAKKTFSTNRDNQSEVTIKVYEGERHKVADNSFLGEFKLDNIPPMPRAKPKIEVSFALDASGILTVSAKELSSTSGGNSITITSKDRLSEAEIKRMLAMADEFAEMDKLAKEVLEWRNGLETYAFNIKNKIEEKEVKELITDDERKRLEEAVANALDFVDEGSNNLDEIKAKQKEIEAVNNGIMARIYNAISEKRANEEPPMSQQQGEGGEQQQQQQQPQQPTYENDDID</sequence>
<keyword evidence="3 4" id="KW-0067">ATP-binding</keyword>
<comment type="similarity">
    <text evidence="1 4">Belongs to the heat shock protein 70 family.</text>
</comment>
<dbReference type="FunFam" id="3.30.30.30:FF:000001">
    <property type="entry name" value="heat shock 70 kDa protein-like"/>
    <property type="match status" value="1"/>
</dbReference>
<dbReference type="Pfam" id="PF00012">
    <property type="entry name" value="HSP70"/>
    <property type="match status" value="1"/>
</dbReference>
<dbReference type="PROSITE" id="PS00329">
    <property type="entry name" value="HSP70_2"/>
    <property type="match status" value="1"/>
</dbReference>
<feature type="compositionally biased region" description="Low complexity" evidence="5">
    <location>
        <begin position="634"/>
        <end position="645"/>
    </location>
</feature>
<keyword evidence="2 4" id="KW-0547">Nucleotide-binding</keyword>
<dbReference type="GO" id="GO:0140662">
    <property type="term" value="F:ATP-dependent protein folding chaperone"/>
    <property type="evidence" value="ECO:0007669"/>
    <property type="project" value="InterPro"/>
</dbReference>
<dbReference type="InterPro" id="IPR043129">
    <property type="entry name" value="ATPase_NBD"/>
</dbReference>
<dbReference type="FunFam" id="3.30.420.40:FF:000026">
    <property type="entry name" value="Heat shock protein 70"/>
    <property type="match status" value="1"/>
</dbReference>
<evidence type="ECO:0000256" key="5">
    <source>
        <dbReference type="SAM" id="MobiDB-lite"/>
    </source>
</evidence>
<dbReference type="Gene3D" id="3.30.30.30">
    <property type="match status" value="1"/>
</dbReference>
<organism evidence="6">
    <name type="scientific">Paramoeba aestuarina</name>
    <dbReference type="NCBI Taxonomy" id="180227"/>
    <lineage>
        <taxon>Eukaryota</taxon>
        <taxon>Amoebozoa</taxon>
        <taxon>Discosea</taxon>
        <taxon>Flabellinia</taxon>
        <taxon>Dactylopodida</taxon>
        <taxon>Paramoebidae</taxon>
        <taxon>Paramoeba</taxon>
    </lineage>
</organism>
<dbReference type="FunFam" id="2.60.34.10:FF:000012">
    <property type="entry name" value="Heat shock 70 kDa protein"/>
    <property type="match status" value="1"/>
</dbReference>
<dbReference type="InterPro" id="IPR013126">
    <property type="entry name" value="Hsp_70_fam"/>
</dbReference>
<dbReference type="PROSITE" id="PS00297">
    <property type="entry name" value="HSP70_1"/>
    <property type="match status" value="1"/>
</dbReference>
<evidence type="ECO:0000256" key="3">
    <source>
        <dbReference type="ARBA" id="ARBA00022840"/>
    </source>
</evidence>
<dbReference type="PROSITE" id="PS01036">
    <property type="entry name" value="HSP70_3"/>
    <property type="match status" value="1"/>
</dbReference>
<evidence type="ECO:0000256" key="1">
    <source>
        <dbReference type="ARBA" id="ARBA00007381"/>
    </source>
</evidence>
<dbReference type="Gene3D" id="1.20.1270.10">
    <property type="match status" value="1"/>
</dbReference>
<evidence type="ECO:0008006" key="7">
    <source>
        <dbReference type="Google" id="ProtNLM"/>
    </source>
</evidence>
<protein>
    <recommendedName>
        <fullName evidence="7">Heat shock protein 70</fullName>
    </recommendedName>
</protein>
<dbReference type="SUPFAM" id="SSF100934">
    <property type="entry name" value="Heat shock protein 70kD (HSP70), C-terminal subdomain"/>
    <property type="match status" value="1"/>
</dbReference>
<dbReference type="PANTHER" id="PTHR19375">
    <property type="entry name" value="HEAT SHOCK PROTEIN 70KDA"/>
    <property type="match status" value="1"/>
</dbReference>
<dbReference type="SUPFAM" id="SSF53067">
    <property type="entry name" value="Actin-like ATPase domain"/>
    <property type="match status" value="2"/>
</dbReference>
<dbReference type="SUPFAM" id="SSF100920">
    <property type="entry name" value="Heat shock protein 70kD (HSP70), peptide-binding domain"/>
    <property type="match status" value="1"/>
</dbReference>
<dbReference type="NCBIfam" id="NF001413">
    <property type="entry name" value="PRK00290.1"/>
    <property type="match status" value="1"/>
</dbReference>
<proteinExistence type="inferred from homology"/>
<dbReference type="EMBL" id="HBKR01008362">
    <property type="protein sequence ID" value="CAE2291750.1"/>
    <property type="molecule type" value="Transcribed_RNA"/>
</dbReference>
<feature type="region of interest" description="Disordered" evidence="5">
    <location>
        <begin position="614"/>
        <end position="653"/>
    </location>
</feature>
<dbReference type="Gene3D" id="3.30.420.40">
    <property type="match status" value="2"/>
</dbReference>
<evidence type="ECO:0000256" key="4">
    <source>
        <dbReference type="RuleBase" id="RU003322"/>
    </source>
</evidence>
<accession>A0A7S4KDT6</accession>
<dbReference type="Gene3D" id="3.90.640.10">
    <property type="entry name" value="Actin, Chain A, domain 4"/>
    <property type="match status" value="1"/>
</dbReference>
<gene>
    <name evidence="6" type="ORF">NAES01612_LOCUS5536</name>
</gene>
<dbReference type="AlphaFoldDB" id="A0A7S4KDT6"/>
<dbReference type="PRINTS" id="PR00301">
    <property type="entry name" value="HEATSHOCK70"/>
</dbReference>
<dbReference type="InterPro" id="IPR018181">
    <property type="entry name" value="Heat_shock_70_CS"/>
</dbReference>
<dbReference type="InterPro" id="IPR029047">
    <property type="entry name" value="HSP70_peptide-bd_sf"/>
</dbReference>
<evidence type="ECO:0000313" key="6">
    <source>
        <dbReference type="EMBL" id="CAE2291750.1"/>
    </source>
</evidence>
<dbReference type="GO" id="GO:0005524">
    <property type="term" value="F:ATP binding"/>
    <property type="evidence" value="ECO:0007669"/>
    <property type="project" value="UniProtKB-KW"/>
</dbReference>
<reference evidence="6" key="1">
    <citation type="submission" date="2021-01" db="EMBL/GenBank/DDBJ databases">
        <authorList>
            <person name="Corre E."/>
            <person name="Pelletier E."/>
            <person name="Niang G."/>
            <person name="Scheremetjew M."/>
            <person name="Finn R."/>
            <person name="Kale V."/>
            <person name="Holt S."/>
            <person name="Cochrane G."/>
            <person name="Meng A."/>
            <person name="Brown T."/>
            <person name="Cohen L."/>
        </authorList>
    </citation>
    <scope>NUCLEOTIDE SEQUENCE</scope>
    <source>
        <strain evidence="6">SoJaBio B1-5/56/2</strain>
    </source>
</reference>
<dbReference type="InterPro" id="IPR029048">
    <property type="entry name" value="HSP70_C_sf"/>
</dbReference>
<name>A0A7S4KDT6_9EUKA</name>
<evidence type="ECO:0000256" key="2">
    <source>
        <dbReference type="ARBA" id="ARBA00022741"/>
    </source>
</evidence>